<evidence type="ECO:0000313" key="2">
    <source>
        <dbReference type="EMBL" id="KAK8837018.1"/>
    </source>
</evidence>
<dbReference type="InterPro" id="IPR000719">
    <property type="entry name" value="Prot_kinase_dom"/>
</dbReference>
<sequence>MKRVQIKQLEMKDICFTIRDMDKIISKFTIYNKSKIEIGPKFIRIRDQIQLKDIMHTCDINTGIFISFVDIENIRLFILIFDNTIFIVEPNDLCHYQETFNQNYNCLIFFSNQVEKEFTLLTSQDISYIGQDINIKIDQKTMNVGLKDHISQCIITKSQYITLKKRQNLLHNNTKYIKKNYELNDFVTIKNFSLQDKNITLRYNINDQSLYILKSFNSSVYSKFDHESQFFEKIANYFHYIEKIYGTIEFDDIKYLVLEYVEGETLKEFIKNENLDFSQKLKIILEILLSVEFIHSQGIVLRDLKWDNIIIDSSLDAILIDFDSSKQLKKGEENTADIGSLLFTPPEQSNSNDYSYKVDVYSIGVIIHYIITGELYNSRNEKNNDNSTYPKDFEAIFNLYVKCFAITPLRRPNISELINNLIKIILSEIDTKIDEKIKSIIFYRFYFYSDNCELINNNDVESFIDKSQLFFFMGIFYYFKDPIEINKSIFFLKLSSDYNNSDAQSFLGGAYLYCPDIQIDVNKSIHYLSLSAGQNNSNAQYMLGSIYVSGKFVKRDIKKAIYYLTLSANQNVPEAQYLLGTIYFSGMFFPIDIEKSIHYLSLAAKSNISDAQFLLGYIYSSGEYVPVNMNIAIDYLIASSNNNNSKAQCYLGLIYYTSPYIQHDIMKSVHYFTLASNQNYSDAQYFLGSIYYSEGNISKAIYYLNLASNQNNSDSH</sequence>
<feature type="domain" description="Protein kinase" evidence="1">
    <location>
        <begin position="181"/>
        <end position="426"/>
    </location>
</feature>
<name>A0ABR2GTP6_9EUKA</name>
<dbReference type="Proteomes" id="UP001470230">
    <property type="component" value="Unassembled WGS sequence"/>
</dbReference>
<gene>
    <name evidence="2" type="ORF">M9Y10_037063</name>
</gene>
<dbReference type="InterPro" id="IPR052945">
    <property type="entry name" value="Mitotic_Regulator"/>
</dbReference>
<reference evidence="2 3" key="1">
    <citation type="submission" date="2024-04" db="EMBL/GenBank/DDBJ databases">
        <title>Tritrichomonas musculus Genome.</title>
        <authorList>
            <person name="Alves-Ferreira E."/>
            <person name="Grigg M."/>
            <person name="Lorenzi H."/>
            <person name="Galac M."/>
        </authorList>
    </citation>
    <scope>NUCLEOTIDE SEQUENCE [LARGE SCALE GENOMIC DNA]</scope>
    <source>
        <strain evidence="2 3">EAF2021</strain>
    </source>
</reference>
<comment type="caution">
    <text evidence="2">The sequence shown here is derived from an EMBL/GenBank/DDBJ whole genome shotgun (WGS) entry which is preliminary data.</text>
</comment>
<evidence type="ECO:0000259" key="1">
    <source>
        <dbReference type="PROSITE" id="PS50011"/>
    </source>
</evidence>
<dbReference type="SUPFAM" id="SSF81901">
    <property type="entry name" value="HCP-like"/>
    <property type="match status" value="1"/>
</dbReference>
<dbReference type="InterPro" id="IPR011009">
    <property type="entry name" value="Kinase-like_dom_sf"/>
</dbReference>
<dbReference type="PROSITE" id="PS50011">
    <property type="entry name" value="PROTEIN_KINASE_DOM"/>
    <property type="match status" value="1"/>
</dbReference>
<dbReference type="SMART" id="SM00220">
    <property type="entry name" value="S_TKc"/>
    <property type="match status" value="1"/>
</dbReference>
<dbReference type="PANTHER" id="PTHR43628">
    <property type="entry name" value="ACTIVATOR OF C KINASE PROTEIN 1-RELATED"/>
    <property type="match status" value="1"/>
</dbReference>
<evidence type="ECO:0000313" key="3">
    <source>
        <dbReference type="Proteomes" id="UP001470230"/>
    </source>
</evidence>
<proteinExistence type="predicted"/>
<organism evidence="2 3">
    <name type="scientific">Tritrichomonas musculus</name>
    <dbReference type="NCBI Taxonomy" id="1915356"/>
    <lineage>
        <taxon>Eukaryota</taxon>
        <taxon>Metamonada</taxon>
        <taxon>Parabasalia</taxon>
        <taxon>Tritrichomonadida</taxon>
        <taxon>Tritrichomonadidae</taxon>
        <taxon>Tritrichomonas</taxon>
    </lineage>
</organism>
<dbReference type="SMART" id="SM00671">
    <property type="entry name" value="SEL1"/>
    <property type="match status" value="6"/>
</dbReference>
<dbReference type="InterPro" id="IPR011990">
    <property type="entry name" value="TPR-like_helical_dom_sf"/>
</dbReference>
<keyword evidence="3" id="KW-1185">Reference proteome</keyword>
<dbReference type="Pfam" id="PF08238">
    <property type="entry name" value="Sel1"/>
    <property type="match status" value="6"/>
</dbReference>
<dbReference type="Gene3D" id="1.10.510.10">
    <property type="entry name" value="Transferase(Phosphotransferase) domain 1"/>
    <property type="match status" value="1"/>
</dbReference>
<dbReference type="Gene3D" id="1.25.40.10">
    <property type="entry name" value="Tetratricopeptide repeat domain"/>
    <property type="match status" value="2"/>
</dbReference>
<accession>A0ABR2GTP6</accession>
<dbReference type="Pfam" id="PF00069">
    <property type="entry name" value="Pkinase"/>
    <property type="match status" value="1"/>
</dbReference>
<dbReference type="EMBL" id="JAPFFF010000062">
    <property type="protein sequence ID" value="KAK8837018.1"/>
    <property type="molecule type" value="Genomic_DNA"/>
</dbReference>
<dbReference type="InterPro" id="IPR006597">
    <property type="entry name" value="Sel1-like"/>
</dbReference>
<dbReference type="SUPFAM" id="SSF56112">
    <property type="entry name" value="Protein kinase-like (PK-like)"/>
    <property type="match status" value="1"/>
</dbReference>
<dbReference type="PANTHER" id="PTHR43628:SF1">
    <property type="entry name" value="CHITIN SYNTHASE REGULATORY FACTOR 2-RELATED"/>
    <property type="match status" value="1"/>
</dbReference>
<protein>
    <recommendedName>
        <fullName evidence="1">Protein kinase domain-containing protein</fullName>
    </recommendedName>
</protein>